<dbReference type="EMBL" id="BTRK01000006">
    <property type="protein sequence ID" value="GMR56666.1"/>
    <property type="molecule type" value="Genomic_DNA"/>
</dbReference>
<accession>A0AAN5D5C2</accession>
<dbReference type="AlphaFoldDB" id="A0AAN5D5C2"/>
<dbReference type="Proteomes" id="UP001328107">
    <property type="component" value="Unassembled WGS sequence"/>
</dbReference>
<feature type="domain" description="BTB" evidence="1">
    <location>
        <begin position="26"/>
        <end position="67"/>
    </location>
</feature>
<dbReference type="InterPro" id="IPR000210">
    <property type="entry name" value="BTB/POZ_dom"/>
</dbReference>
<dbReference type="PROSITE" id="PS50097">
    <property type="entry name" value="BTB"/>
    <property type="match status" value="1"/>
</dbReference>
<feature type="non-terminal residue" evidence="2">
    <location>
        <position position="67"/>
    </location>
</feature>
<feature type="non-terminal residue" evidence="2">
    <location>
        <position position="1"/>
    </location>
</feature>
<dbReference type="SUPFAM" id="SSF54695">
    <property type="entry name" value="POZ domain"/>
    <property type="match status" value="1"/>
</dbReference>
<protein>
    <recommendedName>
        <fullName evidence="1">BTB domain-containing protein</fullName>
    </recommendedName>
</protein>
<evidence type="ECO:0000259" key="1">
    <source>
        <dbReference type="PROSITE" id="PS50097"/>
    </source>
</evidence>
<dbReference type="InterPro" id="IPR011333">
    <property type="entry name" value="SKP1/BTB/POZ_sf"/>
</dbReference>
<gene>
    <name evidence="2" type="ORF">PMAYCL1PPCAC_26861</name>
</gene>
<reference evidence="3" key="1">
    <citation type="submission" date="2022-10" db="EMBL/GenBank/DDBJ databases">
        <title>Genome assembly of Pristionchus species.</title>
        <authorList>
            <person name="Yoshida K."/>
            <person name="Sommer R.J."/>
        </authorList>
    </citation>
    <scope>NUCLEOTIDE SEQUENCE [LARGE SCALE GENOMIC DNA]</scope>
    <source>
        <strain evidence="3">RS5460</strain>
    </source>
</reference>
<evidence type="ECO:0000313" key="2">
    <source>
        <dbReference type="EMBL" id="GMR56666.1"/>
    </source>
</evidence>
<comment type="caution">
    <text evidence="2">The sequence shown here is derived from an EMBL/GenBank/DDBJ whole genome shotgun (WGS) entry which is preliminary data.</text>
</comment>
<organism evidence="2 3">
    <name type="scientific">Pristionchus mayeri</name>
    <dbReference type="NCBI Taxonomy" id="1317129"/>
    <lineage>
        <taxon>Eukaryota</taxon>
        <taxon>Metazoa</taxon>
        <taxon>Ecdysozoa</taxon>
        <taxon>Nematoda</taxon>
        <taxon>Chromadorea</taxon>
        <taxon>Rhabditida</taxon>
        <taxon>Rhabditina</taxon>
        <taxon>Diplogasteromorpha</taxon>
        <taxon>Diplogasteroidea</taxon>
        <taxon>Neodiplogasteridae</taxon>
        <taxon>Pristionchus</taxon>
    </lineage>
</organism>
<proteinExistence type="predicted"/>
<name>A0AAN5D5C2_9BILA</name>
<keyword evidence="3" id="KW-1185">Reference proteome</keyword>
<evidence type="ECO:0000313" key="3">
    <source>
        <dbReference type="Proteomes" id="UP001328107"/>
    </source>
</evidence>
<sequence>ELSVKVNLVNVIPDSFESKSSLAQIYSGFLKIGDYTVPVSKEMLSATSPFFNILFYDNFGERQNDIF</sequence>